<keyword evidence="4" id="KW-0378">Hydrolase</keyword>
<proteinExistence type="predicted"/>
<dbReference type="PANTHER" id="PTHR37477:SF1">
    <property type="entry name" value="COBALT-PRECORRIN-5A HYDROLASE"/>
    <property type="match status" value="1"/>
</dbReference>
<protein>
    <submittedName>
        <fullName evidence="4">Cobalt-precorrin-5A hydrolase CbiG</fullName>
        <ecNumber evidence="4">3.7.1.12</ecNumber>
    </submittedName>
</protein>
<dbReference type="STRING" id="1121307.CLCY_3c01060"/>
<name>A0A0J8D6Y7_CLOCY</name>
<feature type="domain" description="CobE/GbiG C-terminal" evidence="1">
    <location>
        <begin position="219"/>
        <end position="336"/>
    </location>
</feature>
<evidence type="ECO:0000259" key="3">
    <source>
        <dbReference type="Pfam" id="PF11761"/>
    </source>
</evidence>
<feature type="domain" description="Cobalamin synthesis G N-terminal" evidence="2">
    <location>
        <begin position="53"/>
        <end position="133"/>
    </location>
</feature>
<dbReference type="Gene3D" id="3.40.50.11220">
    <property type="match status" value="1"/>
</dbReference>
<dbReference type="AlphaFoldDB" id="A0A0J8D6Y7"/>
<evidence type="ECO:0000313" key="5">
    <source>
        <dbReference type="Proteomes" id="UP000036756"/>
    </source>
</evidence>
<comment type="caution">
    <text evidence="4">The sequence shown here is derived from an EMBL/GenBank/DDBJ whole genome shotgun (WGS) entry which is preliminary data.</text>
</comment>
<reference evidence="4 5" key="1">
    <citation type="submission" date="2015-06" db="EMBL/GenBank/DDBJ databases">
        <title>Draft genome sequence of the purine-degrading Clostridium cylindrosporum HC-1 (DSM 605).</title>
        <authorList>
            <person name="Poehlein A."/>
            <person name="Schiel-Bengelsdorf B."/>
            <person name="Bengelsdorf F."/>
            <person name="Daniel R."/>
            <person name="Duerre P."/>
        </authorList>
    </citation>
    <scope>NUCLEOTIDE SEQUENCE [LARGE SCALE GENOMIC DNA]</scope>
    <source>
        <strain evidence="4 5">DSM 605</strain>
    </source>
</reference>
<dbReference type="InterPro" id="IPR036518">
    <property type="entry name" value="CobE/GbiG_C_sf"/>
</dbReference>
<evidence type="ECO:0000259" key="2">
    <source>
        <dbReference type="Pfam" id="PF11760"/>
    </source>
</evidence>
<gene>
    <name evidence="4" type="primary">cbiG</name>
    <name evidence="4" type="ORF">CLCY_3c01060</name>
</gene>
<dbReference type="InterPro" id="IPR002750">
    <property type="entry name" value="CobE/GbiG_C"/>
</dbReference>
<accession>A0A0J8D6Y7</accession>
<dbReference type="EMBL" id="LFVU01000026">
    <property type="protein sequence ID" value="KMT21835.1"/>
    <property type="molecule type" value="Genomic_DNA"/>
</dbReference>
<feature type="domain" description="Cobalamin biosynthesis central region" evidence="3">
    <location>
        <begin position="139"/>
        <end position="215"/>
    </location>
</feature>
<dbReference type="SUPFAM" id="SSF159672">
    <property type="entry name" value="CbiG N-terminal domain-like"/>
    <property type="match status" value="1"/>
</dbReference>
<dbReference type="InterPro" id="IPR021744">
    <property type="entry name" value="CbiG_N"/>
</dbReference>
<dbReference type="OrthoDB" id="9781023at2"/>
<dbReference type="InterPro" id="IPR052553">
    <property type="entry name" value="CbiG_hydrolase"/>
</dbReference>
<dbReference type="GO" id="GO:0009236">
    <property type="term" value="P:cobalamin biosynthetic process"/>
    <property type="evidence" value="ECO:0007669"/>
    <property type="project" value="InterPro"/>
</dbReference>
<dbReference type="Pfam" id="PF01890">
    <property type="entry name" value="CbiG_C"/>
    <property type="match status" value="1"/>
</dbReference>
<dbReference type="PANTHER" id="PTHR37477">
    <property type="entry name" value="COBALT-PRECORRIN-5A HYDROLASE"/>
    <property type="match status" value="1"/>
</dbReference>
<dbReference type="SUPFAM" id="SSF159664">
    <property type="entry name" value="CobE/GbiG C-terminal domain-like"/>
    <property type="match status" value="1"/>
</dbReference>
<keyword evidence="5" id="KW-1185">Reference proteome</keyword>
<dbReference type="GO" id="GO:0043779">
    <property type="term" value="F:cobalt-precorrin-5A acetaldehyde-lyase activity"/>
    <property type="evidence" value="ECO:0007669"/>
    <property type="project" value="UniProtKB-EC"/>
</dbReference>
<dbReference type="InterPro" id="IPR038029">
    <property type="entry name" value="GbiG_N_sf"/>
</dbReference>
<dbReference type="Gene3D" id="3.30.420.180">
    <property type="entry name" value="CobE/GbiG C-terminal domain"/>
    <property type="match status" value="1"/>
</dbReference>
<dbReference type="RefSeq" id="WP_048570488.1">
    <property type="nucleotide sequence ID" value="NZ_LFVU01000026.1"/>
</dbReference>
<dbReference type="PATRIC" id="fig|1121307.3.peg.1458"/>
<dbReference type="EC" id="3.7.1.12" evidence="4"/>
<sequence>MKIAVVSFTRNGAKLTKSISLKLASSNDVEGYTLEKFSKEYDLNTISSGLKAWTEDMFASRNAIVFVGACGIAVRSIAPFIKDKTKDPAVIVVDELGRHVISLLSGHIGGANSLATTIATITGGEAIISTATDINNRFSVDTFAKANDLYISDMAIAKEVSSRVLENEKIGLLCDFSIDSNIHSDLKLTTSSDIGIAITLDDMKKPYKRTLSLIPRIVSLGIGCRRNTPLENIEELVLKTLKENNISLKGVRNVSSINIKADEKGLVDFCTKYNLNFITFTPDELNEAKGDFTRSGFVKSITGVDNVCERAAVLGSDNGSLIIRKTCRNSVTLAVAVKKWGADFEG</sequence>
<dbReference type="Proteomes" id="UP000036756">
    <property type="component" value="Unassembled WGS sequence"/>
</dbReference>
<evidence type="ECO:0000259" key="1">
    <source>
        <dbReference type="Pfam" id="PF01890"/>
    </source>
</evidence>
<organism evidence="4 5">
    <name type="scientific">Clostridium cylindrosporum DSM 605</name>
    <dbReference type="NCBI Taxonomy" id="1121307"/>
    <lineage>
        <taxon>Bacteria</taxon>
        <taxon>Bacillati</taxon>
        <taxon>Bacillota</taxon>
        <taxon>Clostridia</taxon>
        <taxon>Eubacteriales</taxon>
        <taxon>Clostridiaceae</taxon>
        <taxon>Clostridium</taxon>
    </lineage>
</organism>
<evidence type="ECO:0000313" key="4">
    <source>
        <dbReference type="EMBL" id="KMT21835.1"/>
    </source>
</evidence>
<dbReference type="Pfam" id="PF11760">
    <property type="entry name" value="CbiG_N"/>
    <property type="match status" value="1"/>
</dbReference>
<dbReference type="InterPro" id="IPR021745">
    <property type="entry name" value="CbiG_mid"/>
</dbReference>
<dbReference type="Pfam" id="PF11761">
    <property type="entry name" value="CbiG_mid"/>
    <property type="match status" value="1"/>
</dbReference>